<keyword evidence="1" id="KW-0460">Magnesium</keyword>
<evidence type="ECO:0000256" key="1">
    <source>
        <dbReference type="ARBA" id="ARBA00022842"/>
    </source>
</evidence>
<sequence length="204" mass="20868">MHDDPAILILAAGAARRMRGADKLLQVIDGEAQLTRIARAACRTGWRVLVALPPDRPDRAAAIAGLGAEAIPVPDAASGMAASIRAGVAAAGTARLLMVLPADMPELGHADLAKVATVALAAPNRITRATAADGTPGHPVVFPAKILPALSRLTGDEGARAILADRRDTINAVALPGTRATLDLDTPEDWAAWSATRGSPAPGR</sequence>
<dbReference type="EMBL" id="SSND01000001">
    <property type="protein sequence ID" value="THD84245.1"/>
    <property type="molecule type" value="Genomic_DNA"/>
</dbReference>
<dbReference type="Pfam" id="PF12804">
    <property type="entry name" value="NTP_transf_3"/>
    <property type="match status" value="1"/>
</dbReference>
<dbReference type="InterPro" id="IPR029044">
    <property type="entry name" value="Nucleotide-diphossugar_trans"/>
</dbReference>
<dbReference type="RefSeq" id="WP_136392627.1">
    <property type="nucleotide sequence ID" value="NZ_SSND01000001.1"/>
</dbReference>
<dbReference type="PANTHER" id="PTHR43777:SF1">
    <property type="entry name" value="MOLYBDENUM COFACTOR CYTIDYLYLTRANSFERASE"/>
    <property type="match status" value="1"/>
</dbReference>
<feature type="domain" description="MobA-like NTP transferase" evidence="2">
    <location>
        <begin position="8"/>
        <end position="166"/>
    </location>
</feature>
<dbReference type="InterPro" id="IPR025877">
    <property type="entry name" value="MobA-like_NTP_Trfase"/>
</dbReference>
<proteinExistence type="predicted"/>
<dbReference type="SUPFAM" id="SSF53448">
    <property type="entry name" value="Nucleotide-diphospho-sugar transferases"/>
    <property type="match status" value="1"/>
</dbReference>
<keyword evidence="4" id="KW-1185">Reference proteome</keyword>
<evidence type="ECO:0000313" key="4">
    <source>
        <dbReference type="Proteomes" id="UP000309450"/>
    </source>
</evidence>
<accession>A0A4S3MR29</accession>
<dbReference type="PANTHER" id="PTHR43777">
    <property type="entry name" value="MOLYBDENUM COFACTOR CYTIDYLYLTRANSFERASE"/>
    <property type="match status" value="1"/>
</dbReference>
<gene>
    <name evidence="3" type="ORF">E7811_00340</name>
</gene>
<dbReference type="AlphaFoldDB" id="A0A4S3MR29"/>
<reference evidence="3 4" key="1">
    <citation type="submission" date="2019-04" db="EMBL/GenBank/DDBJ databases">
        <title>Draft genome sequence of Gemmobacter aestuarii sp. nov.</title>
        <authorList>
            <person name="Hameed A."/>
            <person name="Lin S.-Y."/>
            <person name="Shahina M."/>
            <person name="Lai W.-A."/>
            <person name="Young C.-C."/>
        </authorList>
    </citation>
    <scope>NUCLEOTIDE SEQUENCE [LARGE SCALE GENOMIC DNA]</scope>
    <source>
        <strain evidence="3 4">CC-PW-75</strain>
    </source>
</reference>
<dbReference type="OrthoDB" id="9779263at2"/>
<dbReference type="Gene3D" id="3.90.550.10">
    <property type="entry name" value="Spore Coat Polysaccharide Biosynthesis Protein SpsA, Chain A"/>
    <property type="match status" value="1"/>
</dbReference>
<name>A0A4S3MR29_9RHOB</name>
<keyword evidence="3" id="KW-0808">Transferase</keyword>
<evidence type="ECO:0000313" key="3">
    <source>
        <dbReference type="EMBL" id="THD84245.1"/>
    </source>
</evidence>
<protein>
    <submittedName>
        <fullName evidence="3">Nucleotidyltransferase family protein</fullName>
    </submittedName>
</protein>
<dbReference type="CDD" id="cd04182">
    <property type="entry name" value="GT_2_like_f"/>
    <property type="match status" value="1"/>
</dbReference>
<evidence type="ECO:0000259" key="2">
    <source>
        <dbReference type="Pfam" id="PF12804"/>
    </source>
</evidence>
<comment type="caution">
    <text evidence="3">The sequence shown here is derived from an EMBL/GenBank/DDBJ whole genome shotgun (WGS) entry which is preliminary data.</text>
</comment>
<organism evidence="3 4">
    <name type="scientific">Aliigemmobacter aestuarii</name>
    <dbReference type="NCBI Taxonomy" id="1445661"/>
    <lineage>
        <taxon>Bacteria</taxon>
        <taxon>Pseudomonadati</taxon>
        <taxon>Pseudomonadota</taxon>
        <taxon>Alphaproteobacteria</taxon>
        <taxon>Rhodobacterales</taxon>
        <taxon>Paracoccaceae</taxon>
        <taxon>Aliigemmobacter</taxon>
    </lineage>
</organism>
<dbReference type="GO" id="GO:0016779">
    <property type="term" value="F:nucleotidyltransferase activity"/>
    <property type="evidence" value="ECO:0007669"/>
    <property type="project" value="UniProtKB-ARBA"/>
</dbReference>
<dbReference type="Proteomes" id="UP000309450">
    <property type="component" value="Unassembled WGS sequence"/>
</dbReference>